<feature type="region of interest" description="Disordered" evidence="1">
    <location>
        <begin position="1908"/>
        <end position="1932"/>
    </location>
</feature>
<accession>A0ABP0I7C4</accession>
<feature type="region of interest" description="Disordered" evidence="1">
    <location>
        <begin position="1964"/>
        <end position="1984"/>
    </location>
</feature>
<feature type="region of interest" description="Disordered" evidence="1">
    <location>
        <begin position="1848"/>
        <end position="1880"/>
    </location>
</feature>
<evidence type="ECO:0000256" key="1">
    <source>
        <dbReference type="SAM" id="MobiDB-lite"/>
    </source>
</evidence>
<dbReference type="InterPro" id="IPR013103">
    <property type="entry name" value="RVT_2"/>
</dbReference>
<feature type="compositionally biased region" description="Acidic residues" evidence="1">
    <location>
        <begin position="1967"/>
        <end position="1979"/>
    </location>
</feature>
<evidence type="ECO:0000313" key="4">
    <source>
        <dbReference type="Proteomes" id="UP001642484"/>
    </source>
</evidence>
<evidence type="ECO:0000259" key="2">
    <source>
        <dbReference type="PROSITE" id="PS50994"/>
    </source>
</evidence>
<feature type="region of interest" description="Disordered" evidence="1">
    <location>
        <begin position="2565"/>
        <end position="2595"/>
    </location>
</feature>
<dbReference type="SUPFAM" id="SSF53098">
    <property type="entry name" value="Ribonuclease H-like"/>
    <property type="match status" value="1"/>
</dbReference>
<dbReference type="Gene3D" id="2.40.70.10">
    <property type="entry name" value="Acid Proteases"/>
    <property type="match status" value="1"/>
</dbReference>
<organism evidence="3 4">
    <name type="scientific">Durusdinium trenchii</name>
    <dbReference type="NCBI Taxonomy" id="1381693"/>
    <lineage>
        <taxon>Eukaryota</taxon>
        <taxon>Sar</taxon>
        <taxon>Alveolata</taxon>
        <taxon>Dinophyceae</taxon>
        <taxon>Suessiales</taxon>
        <taxon>Symbiodiniaceae</taxon>
        <taxon>Durusdinium</taxon>
    </lineage>
</organism>
<reference evidence="3 4" key="1">
    <citation type="submission" date="2024-02" db="EMBL/GenBank/DDBJ databases">
        <authorList>
            <person name="Chen Y."/>
            <person name="Shah S."/>
            <person name="Dougan E. K."/>
            <person name="Thang M."/>
            <person name="Chan C."/>
        </authorList>
    </citation>
    <scope>NUCLEOTIDE SEQUENCE [LARGE SCALE GENOMIC DNA]</scope>
</reference>
<dbReference type="InterPro" id="IPR001584">
    <property type="entry name" value="Integrase_cat-core"/>
</dbReference>
<evidence type="ECO:0000313" key="3">
    <source>
        <dbReference type="EMBL" id="CAK8997250.1"/>
    </source>
</evidence>
<dbReference type="Pfam" id="PF07727">
    <property type="entry name" value="RVT_2"/>
    <property type="match status" value="1"/>
</dbReference>
<keyword evidence="4" id="KW-1185">Reference proteome</keyword>
<dbReference type="EMBL" id="CAXAMN010002002">
    <property type="protein sequence ID" value="CAK8997250.1"/>
    <property type="molecule type" value="Genomic_DNA"/>
</dbReference>
<feature type="domain" description="Integrase catalytic" evidence="2">
    <location>
        <begin position="1500"/>
        <end position="1611"/>
    </location>
</feature>
<name>A0ABP0I7C4_9DINO</name>
<sequence>MSARLECDRHGVPQFDGTADVFEEYEERAWDLFYGRAGNDATQIATPIHLRSGLTAAAYDAVRKLSHESLCTSRDGKATDAGMKLLIRTLKESIAAEVPVRINELFLTAFYSPQVWRKPSETMQQYIVRREQDFNRLLEASSGTQVSDNLRSMMLLIFSGLDHREQLSVLASVGNEYDFKKISHALRIQYPQATGKPLARRDYLGASRGSRSFNDGPPQSRYKWKMTQKARSVLAATHEDEDDDPAADLGEEIFYEDEVPEDDEPADEAFVNYSDDEELEALLSENRELLDDSQVAEAYATIAQFKKKKQFSTSPKKSSGGQGGPYPFKATGELSFDAKAKEQRKSAVRFLKSVTPCTTCGQRGHWSGDAECPQRSNTKKGKGKGSQAKKTASPKRTSQSFFVLHDQIESDEEAEHPVINIADTSEVPPKDMDHENALPPTYDLIHEYADMTANDPVLDSIDGTGRNADAYMMANDPVADPSDGNGPGASFTASKFSECFVNFKSPILCEHARGNGGPERQYHRGANGHTRHLSCKDCDKTVLVARRKEPVQLWGYLVQVLMATKWGSALRSEGLYRYAGRLTHEYARERDGLRPLPPPRGSSAMSAAPSAWELVAPSTPSGYVKSPSSPSTTSEMSTARIVRQPRHQAWLYGVQLAPGVELPPFPPLAEGDEDILIPLPSDQEPLMLEQGTIPFAVASASPEYEPYCQQVLKHALDNQPMDPTVYRFAFYLYGKVKLAWAAGHRLVKGAGSSAAKRGKPDDMTGTRYMIFPVRADPSMPAQVQECECMMVASEEIEENVKYEAFALEAQDPPGLAILDSGCTRTMHGSEWAHRFEEEISKYDLVPKVRDKRQTFKGIGGAAESKIVKVFPVGIGGSHGVIHSAETDGQTPMLISRPFMQALGTIIDLKNNTVSFSELGISSLPLHRTRRGHLAISLLDFSDIKSNIDFEKAQISEFPEEEVYIHDETYELPLDARIDYDEYDMNPDDWADQQEWLDMMREEVAMTKMYEARQGPWANKPPDPPEPDQALFLDLDEPPDDGHHCDDEDIFLSMVDEGHFTTRKPSSKKGKKLESMNLSLDGDDYNRSRILKNENTIKVKRRPPCGKTWFKQLFAGQLGISLLGIFIGMSIGIPLDITSRSWDASTSAGRRLLHQDYQVEDPYCTIITHPCGPWGSWSRFNLAKGGQAAETVKALRESNREVLKTVNKTVKDRLRAKRHVFIEQPAGTESLCEDEMKDIMNYITSGDLILLRVDGCMVGYHDRESKLPHYKPSIYITSMIAAESIFANKCCSRDHRHEPLEGNNTYGSRTTQAAEWPEKLNQLVLDTIIQQAAIETEAHSVKPEVMTKVKEAVPKDRNCDEVESPHLAPTLAHHRSTSDLANWKIHYLKNHDDDGAPQDDHDFRAERAAALDPILNIGEGERRQQWLQIDPEIRKILRDLHTNFGHCTNTILRRQGAKEEAIRGAGLLACDACGDSIRAKRPKPVVCCMGLHSGVPSSSVALRHFATSWTSWCGLPHSIQVDRGKEFMARFADHLKTFGIEQEVMPLEAPWKGGRCERAGGLWKDLWIKTCLECQIVGLDDVILATGIVTQTRNSFPRSNGYSPNQWVLGVPELRLPGSLLTNEAGQQLEVLEAAENPQSQMAKTLQIREAARVAQVRLDTDSRIRRALLRQSTPTRGPYPIGSYVYFYKKQLGPQRVTDKRQYNWFGPARVIGVELRNPRRLEDQDPPTEGGQPHSYWLRYGPSVVLATGEQLRFASEDELLAAHCIPSYAVHFVVLATMSTPGHSSLRTSTCQGDVRVTEAIYTAEARDHALTDTIEDDWRASDPQEQRPLTFQWTGETIFYLINQPDGDDGDMVYTPSDNELDAPQPPQPPAQEPQQEIRTGSIRRLIHKQDERFHFMCHQLRQLASGHRSPRQHWTLDGYGPTTSNNQPRVYPGPYLADPWPDECNDLQANSGLKELRRLQGQEDGETSSDVEVTEDPPAGPFEEAMLTGKAAVRSEINLAALSPEDRLKFDASMEKEWLSWQKFSAVEILTDEQVQALPDDCQVIGTRWVHTDKNSKPRALAMALARKTGKSEDQIKAEYPFEAKSRMVVQGCQEQDPGIRSDSPTASLLAFNFVTAITVVMGWTIEAYDASTAYLQSQGISRLLILRPPRPPPPGISPLSLLRAKGSIYGTRDAGRSWWRKLYRVLLSKQWVMSKLEPALFFLYEDKNLTGILISHVDDLYCSGIGKLYEESMRILEKEIYLKKKVGEFRFCGKNVKQLPDGSIAVDQEDAIWSLDYVVLDKKRRAQPNARLTEPEKTQFRALIGSLGWIARQTRPDVLVNVSIASQQLGSPSIKDMVDLNKVVRALKETPAEKWNFIKPPCELKDLAVFAMSDSSFANTNGLKSQTGYVVGLCTSEITTGVPTAILVLETYSGSIKRVCRSTLAAETNGFLTAAEAADYVRSLLLELQHPGCRMADLDRHFVRGKLHLFTDAKSLESTLNKDAGQPNDKRVRILLAQVKEILDRAADDEPDLQVLWVDTAQMLADVLTKVGCEREPLLEALSKGTWTLQASTEALARKQAIRDGRKRRKAAARPPKDEDGCETVNEHGS</sequence>
<dbReference type="InterPro" id="IPR021109">
    <property type="entry name" value="Peptidase_aspartic_dom_sf"/>
</dbReference>
<dbReference type="Gene3D" id="3.30.420.10">
    <property type="entry name" value="Ribonuclease H-like superfamily/Ribonuclease H"/>
    <property type="match status" value="1"/>
</dbReference>
<proteinExistence type="predicted"/>
<dbReference type="InterPro" id="IPR036397">
    <property type="entry name" value="RNaseH_sf"/>
</dbReference>
<comment type="caution">
    <text evidence="3">The sequence shown here is derived from an EMBL/GenBank/DDBJ whole genome shotgun (WGS) entry which is preliminary data.</text>
</comment>
<dbReference type="PROSITE" id="PS50994">
    <property type="entry name" value="INTEGRASE"/>
    <property type="match status" value="1"/>
</dbReference>
<dbReference type="Proteomes" id="UP001642484">
    <property type="component" value="Unassembled WGS sequence"/>
</dbReference>
<feature type="region of interest" description="Disordered" evidence="1">
    <location>
        <begin position="359"/>
        <end position="399"/>
    </location>
</feature>
<gene>
    <name evidence="3" type="ORF">CCMP2556_LOCUS4773</name>
</gene>
<dbReference type="InterPro" id="IPR012337">
    <property type="entry name" value="RNaseH-like_sf"/>
</dbReference>
<protein>
    <recommendedName>
        <fullName evidence="2">Integrase catalytic domain-containing protein</fullName>
    </recommendedName>
</protein>
<feature type="compositionally biased region" description="Basic and acidic residues" evidence="1">
    <location>
        <begin position="2580"/>
        <end position="2595"/>
    </location>
</feature>